<evidence type="ECO:0000313" key="2">
    <source>
        <dbReference type="Proteomes" id="UP000254889"/>
    </source>
</evidence>
<dbReference type="AlphaFoldDB" id="A0A345ZZD1"/>
<organism evidence="1 2">
    <name type="scientific">Pseudolabrys taiwanensis</name>
    <dbReference type="NCBI Taxonomy" id="331696"/>
    <lineage>
        <taxon>Bacteria</taxon>
        <taxon>Pseudomonadati</taxon>
        <taxon>Pseudomonadota</taxon>
        <taxon>Alphaproteobacteria</taxon>
        <taxon>Hyphomicrobiales</taxon>
        <taxon>Xanthobacteraceae</taxon>
        <taxon>Pseudolabrys</taxon>
    </lineage>
</organism>
<dbReference type="OrthoDB" id="1495368at2"/>
<dbReference type="InterPro" id="IPR022243">
    <property type="entry name" value="DUF3768"/>
</dbReference>
<dbReference type="Proteomes" id="UP000254889">
    <property type="component" value="Chromosome"/>
</dbReference>
<gene>
    <name evidence="1" type="ORF">DW352_18165</name>
</gene>
<accession>A0A345ZZD1</accession>
<dbReference type="RefSeq" id="WP_115692657.1">
    <property type="nucleotide sequence ID" value="NZ_CP031417.1"/>
</dbReference>
<dbReference type="KEGG" id="ptaw:DW352_18165"/>
<dbReference type="EMBL" id="CP031417">
    <property type="protein sequence ID" value="AXK82278.1"/>
    <property type="molecule type" value="Genomic_DNA"/>
</dbReference>
<proteinExistence type="predicted"/>
<evidence type="ECO:0000313" key="1">
    <source>
        <dbReference type="EMBL" id="AXK82278.1"/>
    </source>
</evidence>
<reference evidence="1 2" key="1">
    <citation type="submission" date="2018-07" db="EMBL/GenBank/DDBJ databases">
        <authorList>
            <person name="Quirk P.G."/>
            <person name="Krulwich T.A."/>
        </authorList>
    </citation>
    <scope>NUCLEOTIDE SEQUENCE [LARGE SCALE GENOMIC DNA]</scope>
    <source>
        <strain evidence="1 2">CC-BB4</strain>
    </source>
</reference>
<dbReference type="Pfam" id="PF12599">
    <property type="entry name" value="DUF3768"/>
    <property type="match status" value="1"/>
</dbReference>
<keyword evidence="2" id="KW-1185">Reference proteome</keyword>
<sequence>MTQSSSAKAERIRQLNDSFRRTFIGGRVMITPGVEELDLAVRNDLLRQVREFTAFEGDNDPYSEHDFGAVTVGEQSFFWKIDYYDRTLEGGSDDPADPGKTTRVLTIMHASEY</sequence>
<name>A0A345ZZD1_9HYPH</name>
<protein>
    <submittedName>
        <fullName evidence="1">DUF3768 domain-containing protein</fullName>
    </submittedName>
</protein>